<reference evidence="11" key="2">
    <citation type="submission" date="2015-08" db="UniProtKB">
        <authorList>
            <consortium name="WormBaseParasite"/>
        </authorList>
    </citation>
    <scope>IDENTIFICATION</scope>
</reference>
<dbReference type="STRING" id="75913.A0A0K0F6L7"/>
<evidence type="ECO:0000256" key="5">
    <source>
        <dbReference type="ARBA" id="ARBA00023145"/>
    </source>
</evidence>
<dbReference type="PROSITE" id="PS00639">
    <property type="entry name" value="THIOL_PROTEASE_HIS"/>
    <property type="match status" value="1"/>
</dbReference>
<feature type="domain" description="Peptidase C1A papain C-terminal" evidence="8">
    <location>
        <begin position="191"/>
        <end position="407"/>
    </location>
</feature>
<dbReference type="Pfam" id="PF00112">
    <property type="entry name" value="Peptidase_C1"/>
    <property type="match status" value="1"/>
</dbReference>
<evidence type="ECO:0000259" key="9">
    <source>
        <dbReference type="SMART" id="SM00848"/>
    </source>
</evidence>
<dbReference type="CDD" id="cd02248">
    <property type="entry name" value="Peptidase_C1A"/>
    <property type="match status" value="1"/>
</dbReference>
<dbReference type="InterPro" id="IPR013201">
    <property type="entry name" value="Prot_inhib_I29"/>
</dbReference>
<dbReference type="GO" id="GO:0008234">
    <property type="term" value="F:cysteine-type peptidase activity"/>
    <property type="evidence" value="ECO:0007669"/>
    <property type="project" value="UniProtKB-KW"/>
</dbReference>
<evidence type="ECO:0000256" key="1">
    <source>
        <dbReference type="ARBA" id="ARBA00008455"/>
    </source>
</evidence>
<dbReference type="InterPro" id="IPR039417">
    <property type="entry name" value="Peptidase_C1A_papain-like"/>
</dbReference>
<dbReference type="InterPro" id="IPR025661">
    <property type="entry name" value="Pept_asp_AS"/>
</dbReference>
<protein>
    <recommendedName>
        <fullName evidence="7">Cathepsin L-like</fullName>
    </recommendedName>
</protein>
<dbReference type="PRINTS" id="PR00705">
    <property type="entry name" value="PAPAIN"/>
</dbReference>
<keyword evidence="10" id="KW-1185">Reference proteome</keyword>
<dbReference type="AlphaFoldDB" id="A0A0K0F6L7"/>
<proteinExistence type="inferred from homology"/>
<dbReference type="InterPro" id="IPR038765">
    <property type="entry name" value="Papain-like_cys_pep_sf"/>
</dbReference>
<dbReference type="PROSITE" id="PS00139">
    <property type="entry name" value="THIOL_PROTEASE_CYS"/>
    <property type="match status" value="1"/>
</dbReference>
<dbReference type="WBParaSite" id="SVE_0446100.1">
    <property type="protein sequence ID" value="SVE_0446100.1"/>
    <property type="gene ID" value="SVE_0446100"/>
</dbReference>
<evidence type="ECO:0000256" key="3">
    <source>
        <dbReference type="ARBA" id="ARBA00022801"/>
    </source>
</evidence>
<dbReference type="FunFam" id="3.90.70.10:FF:000006">
    <property type="entry name" value="Cathepsin S"/>
    <property type="match status" value="1"/>
</dbReference>
<keyword evidence="3" id="KW-0378">Hydrolase</keyword>
<evidence type="ECO:0000256" key="2">
    <source>
        <dbReference type="ARBA" id="ARBA00022670"/>
    </source>
</evidence>
<evidence type="ECO:0000313" key="10">
    <source>
        <dbReference type="Proteomes" id="UP000035680"/>
    </source>
</evidence>
<dbReference type="SMART" id="SM00645">
    <property type="entry name" value="Pept_C1"/>
    <property type="match status" value="1"/>
</dbReference>
<keyword evidence="4" id="KW-0788">Thiol protease</keyword>
<evidence type="ECO:0000256" key="4">
    <source>
        <dbReference type="ARBA" id="ARBA00022807"/>
    </source>
</evidence>
<dbReference type="Proteomes" id="UP000035680">
    <property type="component" value="Unassembled WGS sequence"/>
</dbReference>
<evidence type="ECO:0000313" key="11">
    <source>
        <dbReference type="WBParaSite" id="SVE_0446100.1"/>
    </source>
</evidence>
<evidence type="ECO:0000256" key="7">
    <source>
        <dbReference type="ARBA" id="ARBA00069138"/>
    </source>
</evidence>
<dbReference type="InterPro" id="IPR000169">
    <property type="entry name" value="Pept_cys_AS"/>
</dbReference>
<dbReference type="Gene3D" id="3.90.70.10">
    <property type="entry name" value="Cysteine proteinases"/>
    <property type="match status" value="1"/>
</dbReference>
<sequence length="408" mass="46461">MYLKLYFTMKKLFQIIFAFILIATLIEVNCGKIKKDSVDNQEYLRSQYLVTDDDDYVESSEEVDQVGKAIKAGHPDRENKYSDRKSSLENMMKQGLEDWELFKQLHNKKYAHEKIENERMFTFLTNQQRVREHNKRFLNGEVSFEIEMNHLADLPFEEYSKLNGFKMPKEGLLGATKSNASQWLPPLNVQVPDSFDWREKGYVTEVKNQQACGSCYSFSATGALEGQHKRVTGELVSLSEQNIVDCSTSYGNNGCNGGLMDYVFEYIKQNKGVDTEESYPYKGKEGKCHFKKRDIGATDIGYVDLPEGDEDALKVALATQGPISVAIDAGHVSFQMYKKGIYYEPKCSPENLDHGVLLVGYGTCPEHGDYWIVKNSWGTTWGEKGYIRMARNKNNHCGIATKASYPLV</sequence>
<dbReference type="SMART" id="SM00848">
    <property type="entry name" value="Inhibitor_I29"/>
    <property type="match status" value="1"/>
</dbReference>
<dbReference type="PROSITE" id="PS00640">
    <property type="entry name" value="THIOL_PROTEASE_ASN"/>
    <property type="match status" value="1"/>
</dbReference>
<dbReference type="InterPro" id="IPR000668">
    <property type="entry name" value="Peptidase_C1A_C"/>
</dbReference>
<dbReference type="InterPro" id="IPR025660">
    <property type="entry name" value="Pept_his_AS"/>
</dbReference>
<keyword evidence="6" id="KW-1015">Disulfide bond</keyword>
<evidence type="ECO:0000256" key="6">
    <source>
        <dbReference type="ARBA" id="ARBA00023157"/>
    </source>
</evidence>
<dbReference type="SUPFAM" id="SSF54001">
    <property type="entry name" value="Cysteine proteinases"/>
    <property type="match status" value="1"/>
</dbReference>
<evidence type="ECO:0000259" key="8">
    <source>
        <dbReference type="SMART" id="SM00645"/>
    </source>
</evidence>
<dbReference type="GO" id="GO:0006508">
    <property type="term" value="P:proteolysis"/>
    <property type="evidence" value="ECO:0007669"/>
    <property type="project" value="UniProtKB-KW"/>
</dbReference>
<dbReference type="Pfam" id="PF08246">
    <property type="entry name" value="Inhibitor_I29"/>
    <property type="match status" value="1"/>
</dbReference>
<keyword evidence="2" id="KW-0645">Protease</keyword>
<organism evidence="10 11">
    <name type="scientific">Strongyloides venezuelensis</name>
    <name type="common">Threadworm</name>
    <dbReference type="NCBI Taxonomy" id="75913"/>
    <lineage>
        <taxon>Eukaryota</taxon>
        <taxon>Metazoa</taxon>
        <taxon>Ecdysozoa</taxon>
        <taxon>Nematoda</taxon>
        <taxon>Chromadorea</taxon>
        <taxon>Rhabditida</taxon>
        <taxon>Tylenchina</taxon>
        <taxon>Panagrolaimomorpha</taxon>
        <taxon>Strongyloidoidea</taxon>
        <taxon>Strongyloididae</taxon>
        <taxon>Strongyloides</taxon>
    </lineage>
</organism>
<dbReference type="InterPro" id="IPR013128">
    <property type="entry name" value="Peptidase_C1A"/>
</dbReference>
<name>A0A0K0F6L7_STRVS</name>
<dbReference type="PANTHER" id="PTHR12411">
    <property type="entry name" value="CYSTEINE PROTEASE FAMILY C1-RELATED"/>
    <property type="match status" value="1"/>
</dbReference>
<keyword evidence="5" id="KW-0865">Zymogen</keyword>
<feature type="domain" description="Cathepsin propeptide inhibitor" evidence="9">
    <location>
        <begin position="99"/>
        <end position="159"/>
    </location>
</feature>
<comment type="similarity">
    <text evidence="1">Belongs to the peptidase C1 family.</text>
</comment>
<reference evidence="10" key="1">
    <citation type="submission" date="2014-07" db="EMBL/GenBank/DDBJ databases">
        <authorList>
            <person name="Martin A.A"/>
            <person name="De Silva N."/>
        </authorList>
    </citation>
    <scope>NUCLEOTIDE SEQUENCE</scope>
</reference>
<accession>A0A0K0F6L7</accession>